<comment type="caution">
    <text evidence="3">The sequence shown here is derived from an EMBL/GenBank/DDBJ whole genome shotgun (WGS) entry which is preliminary data.</text>
</comment>
<keyword evidence="1" id="KW-0732">Signal</keyword>
<name>A0ABT0T5Q7_9GAMM</name>
<dbReference type="Proteomes" id="UP001165369">
    <property type="component" value="Unassembled WGS sequence"/>
</dbReference>
<dbReference type="RefSeq" id="WP_250063852.1">
    <property type="nucleotide sequence ID" value="NZ_JAMJPK010000012.1"/>
</dbReference>
<gene>
    <name evidence="3" type="ORF">M8009_18355</name>
</gene>
<sequence>MNKLLSVSLAFLALVISLPSMAQDRGVAKPNLLVSEIVQGMPKGERHEVRVLTATLKPGDKTLFHTHRFPVTVYILEGAFTLEMEGHAPVTVKAGQAMVEPPNVKMTGYNRSSTEPMRVVIFYVSDPDTPFLDPIH</sequence>
<dbReference type="Pfam" id="PF07883">
    <property type="entry name" value="Cupin_2"/>
    <property type="match status" value="1"/>
</dbReference>
<organism evidence="3 4">
    <name type="scientific">Halomonas gemina</name>
    <dbReference type="NCBI Taxonomy" id="2945105"/>
    <lineage>
        <taxon>Bacteria</taxon>
        <taxon>Pseudomonadati</taxon>
        <taxon>Pseudomonadota</taxon>
        <taxon>Gammaproteobacteria</taxon>
        <taxon>Oceanospirillales</taxon>
        <taxon>Halomonadaceae</taxon>
        <taxon>Halomonas</taxon>
    </lineage>
</organism>
<evidence type="ECO:0000259" key="2">
    <source>
        <dbReference type="Pfam" id="PF07883"/>
    </source>
</evidence>
<dbReference type="SUPFAM" id="SSF51182">
    <property type="entry name" value="RmlC-like cupins"/>
    <property type="match status" value="1"/>
</dbReference>
<dbReference type="EMBL" id="JAMJPK010000012">
    <property type="protein sequence ID" value="MCL7942244.1"/>
    <property type="molecule type" value="Genomic_DNA"/>
</dbReference>
<dbReference type="PANTHER" id="PTHR38599">
    <property type="entry name" value="CUPIN DOMAIN PROTEIN (AFU_ORTHOLOGUE AFUA_3G13620)"/>
    <property type="match status" value="1"/>
</dbReference>
<dbReference type="InterPro" id="IPR013096">
    <property type="entry name" value="Cupin_2"/>
</dbReference>
<evidence type="ECO:0000313" key="3">
    <source>
        <dbReference type="EMBL" id="MCL7942244.1"/>
    </source>
</evidence>
<feature type="domain" description="Cupin type-2" evidence="2">
    <location>
        <begin position="54"/>
        <end position="121"/>
    </location>
</feature>
<evidence type="ECO:0000313" key="4">
    <source>
        <dbReference type="Proteomes" id="UP001165369"/>
    </source>
</evidence>
<accession>A0ABT0T5Q7</accession>
<proteinExistence type="predicted"/>
<evidence type="ECO:0000256" key="1">
    <source>
        <dbReference type="SAM" id="SignalP"/>
    </source>
</evidence>
<dbReference type="Gene3D" id="2.60.120.10">
    <property type="entry name" value="Jelly Rolls"/>
    <property type="match status" value="1"/>
</dbReference>
<protein>
    <submittedName>
        <fullName evidence="3">Cupin domain-containing protein</fullName>
    </submittedName>
</protein>
<reference evidence="3" key="1">
    <citation type="submission" date="2022-05" db="EMBL/GenBank/DDBJ databases">
        <title>Halomonas geminus sp. nov. and Halomonas llamarensis sp. nov. isolated from high-altitude salars of the Atacama Desert.</title>
        <authorList>
            <person name="Hintersatz C."/>
            <person name="Rojas L.A."/>
            <person name="Wei T.-S."/>
            <person name="Kutschke S."/>
            <person name="Lehmann F."/>
            <person name="Jain R."/>
            <person name="Pollmann K."/>
        </authorList>
    </citation>
    <scope>NUCLEOTIDE SEQUENCE</scope>
    <source>
        <strain evidence="3">ATCH28</strain>
    </source>
</reference>
<keyword evidence="4" id="KW-1185">Reference proteome</keyword>
<dbReference type="PANTHER" id="PTHR38599:SF1">
    <property type="entry name" value="CUPIN DOMAIN PROTEIN (AFU_ORTHOLOGUE AFUA_3G13620)"/>
    <property type="match status" value="1"/>
</dbReference>
<feature type="signal peptide" evidence="1">
    <location>
        <begin position="1"/>
        <end position="22"/>
    </location>
</feature>
<dbReference type="InterPro" id="IPR014710">
    <property type="entry name" value="RmlC-like_jellyroll"/>
</dbReference>
<feature type="chain" id="PRO_5046270123" evidence="1">
    <location>
        <begin position="23"/>
        <end position="136"/>
    </location>
</feature>
<dbReference type="InterPro" id="IPR011051">
    <property type="entry name" value="RmlC_Cupin_sf"/>
</dbReference>